<dbReference type="RefSeq" id="WP_073265607.1">
    <property type="nucleotide sequence ID" value="NZ_FRCS01000025.1"/>
</dbReference>
<sequence length="279" mass="29037">MSDEELRIRLRTAADEHQPDRAAMLARINRRRAGTGGAHRFSVAFRPAAGPSGRFRPMAAAAAIIMVTTLGVGGTWLAVDQFGRQTPGDAASAPAVPVAPSAASPTAEAPSPGSPSPSGTPSASPSQPSSPSRTSEAPASLPIEDIPRGNAPEDHFLWSDGSIDPHSISVWSQSNVTLKNDETVTALDVTIRVALTSGVRTTGSWSSIPNDKLITAVREQSGWLYYRFRLRAGATLAPGSYVFAGQYNHASGGRDAGDDAYSATATADGDSVEVHGTFA</sequence>
<evidence type="ECO:0000256" key="1">
    <source>
        <dbReference type="SAM" id="MobiDB-lite"/>
    </source>
</evidence>
<keyword evidence="3" id="KW-1185">Reference proteome</keyword>
<dbReference type="OrthoDB" id="4147502at2"/>
<dbReference type="Proteomes" id="UP000184440">
    <property type="component" value="Unassembled WGS sequence"/>
</dbReference>
<dbReference type="AlphaFoldDB" id="A0A1M7RND7"/>
<evidence type="ECO:0000313" key="2">
    <source>
        <dbReference type="EMBL" id="SHN47592.1"/>
    </source>
</evidence>
<evidence type="ECO:0000313" key="3">
    <source>
        <dbReference type="Proteomes" id="UP000184440"/>
    </source>
</evidence>
<organism evidence="2 3">
    <name type="scientific">Cryptosporangium aurantiacum</name>
    <dbReference type="NCBI Taxonomy" id="134849"/>
    <lineage>
        <taxon>Bacteria</taxon>
        <taxon>Bacillati</taxon>
        <taxon>Actinomycetota</taxon>
        <taxon>Actinomycetes</taxon>
        <taxon>Cryptosporangiales</taxon>
        <taxon>Cryptosporangiaceae</taxon>
        <taxon>Cryptosporangium</taxon>
    </lineage>
</organism>
<accession>A0A1M7RND7</accession>
<feature type="compositionally biased region" description="Low complexity" evidence="1">
    <location>
        <begin position="90"/>
        <end position="137"/>
    </location>
</feature>
<feature type="compositionally biased region" description="Basic and acidic residues" evidence="1">
    <location>
        <begin position="145"/>
        <end position="157"/>
    </location>
</feature>
<gene>
    <name evidence="2" type="ORF">SAMN05443668_12552</name>
</gene>
<dbReference type="EMBL" id="FRCS01000025">
    <property type="protein sequence ID" value="SHN47592.1"/>
    <property type="molecule type" value="Genomic_DNA"/>
</dbReference>
<name>A0A1M7RND7_9ACTN</name>
<reference evidence="2 3" key="1">
    <citation type="submission" date="2016-11" db="EMBL/GenBank/DDBJ databases">
        <authorList>
            <person name="Jaros S."/>
            <person name="Januszkiewicz K."/>
            <person name="Wedrychowicz H."/>
        </authorList>
    </citation>
    <scope>NUCLEOTIDE SEQUENCE [LARGE SCALE GENOMIC DNA]</scope>
    <source>
        <strain evidence="2 3">DSM 46144</strain>
    </source>
</reference>
<protein>
    <submittedName>
        <fullName evidence="2">Uncharacterized protein</fullName>
    </submittedName>
</protein>
<dbReference type="STRING" id="134849.SAMN05443668_12552"/>
<feature type="region of interest" description="Disordered" evidence="1">
    <location>
        <begin position="87"/>
        <end position="158"/>
    </location>
</feature>
<proteinExistence type="predicted"/>